<evidence type="ECO:0000256" key="7">
    <source>
        <dbReference type="SAM" id="Phobius"/>
    </source>
</evidence>
<keyword evidence="5 7" id="KW-0472">Membrane</keyword>
<comment type="caution">
    <text evidence="9">The sequence shown here is derived from an EMBL/GenBank/DDBJ whole genome shotgun (WGS) entry which is preliminary data.</text>
</comment>
<keyword evidence="4 7" id="KW-1133">Transmembrane helix</keyword>
<feature type="transmembrane region" description="Helical" evidence="7">
    <location>
        <begin position="278"/>
        <end position="298"/>
    </location>
</feature>
<feature type="transmembrane region" description="Helical" evidence="7">
    <location>
        <begin position="244"/>
        <end position="266"/>
    </location>
</feature>
<evidence type="ECO:0000256" key="6">
    <source>
        <dbReference type="SAM" id="MobiDB-lite"/>
    </source>
</evidence>
<dbReference type="GO" id="GO:0005886">
    <property type="term" value="C:plasma membrane"/>
    <property type="evidence" value="ECO:0007669"/>
    <property type="project" value="UniProtKB-SubCell"/>
</dbReference>
<organism evidence="9 10">
    <name type="scientific">Nocardioides simplex</name>
    <name type="common">Arthrobacter simplex</name>
    <dbReference type="NCBI Taxonomy" id="2045"/>
    <lineage>
        <taxon>Bacteria</taxon>
        <taxon>Bacillati</taxon>
        <taxon>Actinomycetota</taxon>
        <taxon>Actinomycetes</taxon>
        <taxon>Propionibacteriales</taxon>
        <taxon>Nocardioidaceae</taxon>
        <taxon>Pimelobacter</taxon>
    </lineage>
</organism>
<feature type="transmembrane region" description="Helical" evidence="7">
    <location>
        <begin position="373"/>
        <end position="394"/>
    </location>
</feature>
<feature type="transmembrane region" description="Helical" evidence="7">
    <location>
        <begin position="400"/>
        <end position="420"/>
    </location>
</feature>
<evidence type="ECO:0000256" key="3">
    <source>
        <dbReference type="ARBA" id="ARBA00022692"/>
    </source>
</evidence>
<reference evidence="9 10" key="1">
    <citation type="submission" date="2019-09" db="EMBL/GenBank/DDBJ databases">
        <title>Pimelobacter sp. isolated from Paulinella.</title>
        <authorList>
            <person name="Jeong S.E."/>
        </authorList>
    </citation>
    <scope>NUCLEOTIDE SEQUENCE [LARGE SCALE GENOMIC DNA]</scope>
    <source>
        <strain evidence="9 10">Pch-N</strain>
    </source>
</reference>
<dbReference type="PANTHER" id="PTHR43124:SF3">
    <property type="entry name" value="CHLORAMPHENICOL EFFLUX PUMP RV0191"/>
    <property type="match status" value="1"/>
</dbReference>
<evidence type="ECO:0000313" key="10">
    <source>
        <dbReference type="Proteomes" id="UP000449906"/>
    </source>
</evidence>
<comment type="subcellular location">
    <subcellularLocation>
        <location evidence="1">Cell membrane</location>
        <topology evidence="1">Multi-pass membrane protein</topology>
    </subcellularLocation>
</comment>
<accession>A0A7J5DWW5</accession>
<dbReference type="PROSITE" id="PS50850">
    <property type="entry name" value="MFS"/>
    <property type="match status" value="1"/>
</dbReference>
<dbReference type="InterPro" id="IPR050189">
    <property type="entry name" value="MFS_Efflux_Transporters"/>
</dbReference>
<sequence length="431" mass="43930">MGTLGRVSEEYEDARARLQPHVTSAPTTSTEARTEPEVSHHRPALAILALAVGGFTIGTTEFMTMGVLPEVAKGVDVSVPAAGHVISAYAIGVVVGVPILAFFGAAVPRRAMLVGLMTAYAAFNLLSAVAPTFEVLTLARFLDGLPHGAYFGVASLVAASLVTPERRGRAIASVMLGLSVANVVGVPLATFLGQQVGWRSTYLLGGLLALVTVGLVLAAVPSVPGAAEASGRKEAGEFFGSLQVWLTMAVGAVGFGGMFAVYSYIAKTVTVVGGLDRGTVPFFVLALGLGMVAGTWLAGELAAWSVFRSLLLSGSTGIVLMLVYYVAAPHGWLLLPVAFLVTATGSVLVVNLQLRLMDVAGGAVTLGAAMNHAALNIANALGAWLGGLVIAAGHGYRAPALVGAALATVGTAILLVSALTHQRAVRSPGRG</sequence>
<dbReference type="PANTHER" id="PTHR43124">
    <property type="entry name" value="PURINE EFFLUX PUMP PBUE"/>
    <property type="match status" value="1"/>
</dbReference>
<feature type="transmembrane region" description="Helical" evidence="7">
    <location>
        <begin position="310"/>
        <end position="327"/>
    </location>
</feature>
<dbReference type="Gene3D" id="1.20.1250.20">
    <property type="entry name" value="MFS general substrate transporter like domains"/>
    <property type="match status" value="1"/>
</dbReference>
<dbReference type="InterPro" id="IPR011701">
    <property type="entry name" value="MFS"/>
</dbReference>
<dbReference type="Pfam" id="PF07690">
    <property type="entry name" value="MFS_1"/>
    <property type="match status" value="1"/>
</dbReference>
<dbReference type="InterPro" id="IPR036259">
    <property type="entry name" value="MFS_trans_sf"/>
</dbReference>
<evidence type="ECO:0000259" key="8">
    <source>
        <dbReference type="PROSITE" id="PS50850"/>
    </source>
</evidence>
<feature type="transmembrane region" description="Helical" evidence="7">
    <location>
        <begin position="145"/>
        <end position="163"/>
    </location>
</feature>
<feature type="transmembrane region" description="Helical" evidence="7">
    <location>
        <begin position="202"/>
        <end position="223"/>
    </location>
</feature>
<feature type="domain" description="Major facilitator superfamily (MFS) profile" evidence="8">
    <location>
        <begin position="46"/>
        <end position="422"/>
    </location>
</feature>
<dbReference type="AlphaFoldDB" id="A0A7J5DWW5"/>
<dbReference type="InterPro" id="IPR020846">
    <property type="entry name" value="MFS_dom"/>
</dbReference>
<feature type="region of interest" description="Disordered" evidence="6">
    <location>
        <begin position="16"/>
        <end position="37"/>
    </location>
</feature>
<dbReference type="SUPFAM" id="SSF103473">
    <property type="entry name" value="MFS general substrate transporter"/>
    <property type="match status" value="1"/>
</dbReference>
<dbReference type="EMBL" id="WBVM01000002">
    <property type="protein sequence ID" value="KAB2809516.1"/>
    <property type="molecule type" value="Genomic_DNA"/>
</dbReference>
<evidence type="ECO:0000256" key="4">
    <source>
        <dbReference type="ARBA" id="ARBA00022989"/>
    </source>
</evidence>
<proteinExistence type="predicted"/>
<feature type="compositionally biased region" description="Polar residues" evidence="6">
    <location>
        <begin position="21"/>
        <end position="31"/>
    </location>
</feature>
<feature type="transmembrane region" description="Helical" evidence="7">
    <location>
        <begin position="44"/>
        <end position="66"/>
    </location>
</feature>
<feature type="transmembrane region" description="Helical" evidence="7">
    <location>
        <begin position="113"/>
        <end position="133"/>
    </location>
</feature>
<gene>
    <name evidence="9" type="ORF">F9L07_21115</name>
</gene>
<feature type="transmembrane region" description="Helical" evidence="7">
    <location>
        <begin position="170"/>
        <end position="190"/>
    </location>
</feature>
<evidence type="ECO:0000256" key="5">
    <source>
        <dbReference type="ARBA" id="ARBA00023136"/>
    </source>
</evidence>
<evidence type="ECO:0000256" key="2">
    <source>
        <dbReference type="ARBA" id="ARBA00022475"/>
    </source>
</evidence>
<dbReference type="CDD" id="cd17324">
    <property type="entry name" value="MFS_NepI_like"/>
    <property type="match status" value="1"/>
</dbReference>
<dbReference type="Proteomes" id="UP000449906">
    <property type="component" value="Unassembled WGS sequence"/>
</dbReference>
<feature type="transmembrane region" description="Helical" evidence="7">
    <location>
        <begin position="333"/>
        <end position="352"/>
    </location>
</feature>
<evidence type="ECO:0000256" key="1">
    <source>
        <dbReference type="ARBA" id="ARBA00004651"/>
    </source>
</evidence>
<name>A0A7J5DWW5_NOCSI</name>
<keyword evidence="2" id="KW-1003">Cell membrane</keyword>
<protein>
    <submittedName>
        <fullName evidence="9">MFS transporter</fullName>
    </submittedName>
</protein>
<evidence type="ECO:0000313" key="9">
    <source>
        <dbReference type="EMBL" id="KAB2809516.1"/>
    </source>
</evidence>
<keyword evidence="3 7" id="KW-0812">Transmembrane</keyword>
<dbReference type="GO" id="GO:0022857">
    <property type="term" value="F:transmembrane transporter activity"/>
    <property type="evidence" value="ECO:0007669"/>
    <property type="project" value="InterPro"/>
</dbReference>
<feature type="transmembrane region" description="Helical" evidence="7">
    <location>
        <begin position="86"/>
        <end position="106"/>
    </location>
</feature>